<dbReference type="AlphaFoldDB" id="A0A8S3ICD9"/>
<evidence type="ECO:0000256" key="6">
    <source>
        <dbReference type="ARBA" id="ARBA00023212"/>
    </source>
</evidence>
<evidence type="ECO:0000256" key="8">
    <source>
        <dbReference type="ARBA" id="ARBA00037841"/>
    </source>
</evidence>
<evidence type="ECO:0000256" key="4">
    <source>
        <dbReference type="ARBA" id="ARBA00023054"/>
    </source>
</evidence>
<evidence type="ECO:0000256" key="1">
    <source>
        <dbReference type="ARBA" id="ARBA00004611"/>
    </source>
</evidence>
<keyword evidence="6" id="KW-0206">Cytoskeleton</keyword>
<dbReference type="Proteomes" id="UP000681720">
    <property type="component" value="Unassembled WGS sequence"/>
</dbReference>
<evidence type="ECO:0000256" key="3">
    <source>
        <dbReference type="ARBA" id="ARBA00022846"/>
    </source>
</evidence>
<dbReference type="GO" id="GO:0060285">
    <property type="term" value="P:cilium-dependent cell motility"/>
    <property type="evidence" value="ECO:0007669"/>
    <property type="project" value="TreeGrafter"/>
</dbReference>
<dbReference type="PANTHER" id="PTHR21625:SF0">
    <property type="entry name" value="DYNEIN REGULATORY COMPLEX SUBUNIT 2"/>
    <property type="match status" value="1"/>
</dbReference>
<accession>A0A8S3ICD9</accession>
<dbReference type="GO" id="GO:0003352">
    <property type="term" value="P:regulation of cilium movement"/>
    <property type="evidence" value="ECO:0007669"/>
    <property type="project" value="TreeGrafter"/>
</dbReference>
<sequence length="119" mass="14022">METTEQDLLATQKALEEEVQNKVKEAVMDNFLREKLTREEKFTQNNTFKLNTQWLMVMRAAKSKELKKEIEILSQTFGRIIDRKDTVIKASSKDIEEAEEQYNMSLRSFLEAIEKMISK</sequence>
<dbReference type="InterPro" id="IPR039505">
    <property type="entry name" value="DRC1/2_N"/>
</dbReference>
<dbReference type="Pfam" id="PF14772">
    <property type="entry name" value="NYD-SP28"/>
    <property type="match status" value="1"/>
</dbReference>
<proteinExistence type="inferred from homology"/>
<dbReference type="GO" id="GO:0070286">
    <property type="term" value="P:axonemal dynein complex assembly"/>
    <property type="evidence" value="ECO:0007669"/>
    <property type="project" value="InterPro"/>
</dbReference>
<evidence type="ECO:0000256" key="5">
    <source>
        <dbReference type="ARBA" id="ARBA00023069"/>
    </source>
</evidence>
<evidence type="ECO:0000256" key="11">
    <source>
        <dbReference type="ARBA" id="ARBA00041517"/>
    </source>
</evidence>
<keyword evidence="4" id="KW-0175">Coiled coil</keyword>
<evidence type="ECO:0000313" key="15">
    <source>
        <dbReference type="Proteomes" id="UP000681720"/>
    </source>
</evidence>
<comment type="caution">
    <text evidence="14">The sequence shown here is derived from an EMBL/GenBank/DDBJ whole genome shotgun (WGS) entry which is preliminary data.</text>
</comment>
<evidence type="ECO:0000256" key="12">
    <source>
        <dbReference type="ARBA" id="ARBA00045865"/>
    </source>
</evidence>
<evidence type="ECO:0000256" key="10">
    <source>
        <dbReference type="ARBA" id="ARBA00040899"/>
    </source>
</evidence>
<comment type="function">
    <text evidence="12">Component of the nexin-dynein regulatory complex (N-DRC), a key regulator of ciliary/flagellar motility which maintains the alignment and integrity of the distal axoneme and regulates microtubule sliding in motile axonemes. Plays a critical role in the assembly of N-DRC and also stabilizes the assembly of multiple inner dynein arms and radial spokes. Coassembles with DRC1 to form a central scaffold needed for assembly of the N-DRC and its attachment to the outer doublet microtubules.</text>
</comment>
<keyword evidence="7" id="KW-0966">Cell projection</keyword>
<organism evidence="14 15">
    <name type="scientific">Rotaria magnacalcarata</name>
    <dbReference type="NCBI Taxonomy" id="392030"/>
    <lineage>
        <taxon>Eukaryota</taxon>
        <taxon>Metazoa</taxon>
        <taxon>Spiralia</taxon>
        <taxon>Gnathifera</taxon>
        <taxon>Rotifera</taxon>
        <taxon>Eurotatoria</taxon>
        <taxon>Bdelloidea</taxon>
        <taxon>Philodinida</taxon>
        <taxon>Philodinidae</taxon>
        <taxon>Rotaria</taxon>
    </lineage>
</organism>
<name>A0A8S3ICD9_9BILA</name>
<evidence type="ECO:0000256" key="2">
    <source>
        <dbReference type="ARBA" id="ARBA00022490"/>
    </source>
</evidence>
<dbReference type="InterPro" id="IPR039750">
    <property type="entry name" value="DRC1/DRC2"/>
</dbReference>
<evidence type="ECO:0000256" key="9">
    <source>
        <dbReference type="ARBA" id="ARBA00038424"/>
    </source>
</evidence>
<comment type="subcellular location">
    <subcellularLocation>
        <location evidence="1">Cytoplasm</location>
        <location evidence="1">Cytoskeleton</location>
        <location evidence="1">Flagellum axoneme</location>
    </subcellularLocation>
    <subcellularLocation>
        <location evidence="8">Cytoplasm</location>
        <location evidence="8">Cytoskeleton</location>
        <location evidence="8">Flagellum basal body</location>
    </subcellularLocation>
</comment>
<keyword evidence="3" id="KW-0282">Flagellum</keyword>
<feature type="domain" description="Dynein regulatory complex protein 1/2 N-terminal" evidence="13">
    <location>
        <begin position="12"/>
        <end position="112"/>
    </location>
</feature>
<reference evidence="14" key="1">
    <citation type="submission" date="2021-02" db="EMBL/GenBank/DDBJ databases">
        <authorList>
            <person name="Nowell W R."/>
        </authorList>
    </citation>
    <scope>NUCLEOTIDE SEQUENCE</scope>
</reference>
<dbReference type="GO" id="GO:0005858">
    <property type="term" value="C:axonemal dynein complex"/>
    <property type="evidence" value="ECO:0007669"/>
    <property type="project" value="InterPro"/>
</dbReference>
<protein>
    <recommendedName>
        <fullName evidence="10">Dynein regulatory complex subunit 2</fullName>
    </recommendedName>
    <alternativeName>
        <fullName evidence="11">Coiled-coil domain-containing protein 65</fullName>
    </alternativeName>
</protein>
<keyword evidence="5" id="KW-0969">Cilium</keyword>
<gene>
    <name evidence="14" type="ORF">GIL414_LOCUS75599</name>
</gene>
<evidence type="ECO:0000313" key="14">
    <source>
        <dbReference type="EMBL" id="CAF5197932.1"/>
    </source>
</evidence>
<dbReference type="EMBL" id="CAJOBJ010343421">
    <property type="protein sequence ID" value="CAF5197932.1"/>
    <property type="molecule type" value="Genomic_DNA"/>
</dbReference>
<evidence type="ECO:0000259" key="13">
    <source>
        <dbReference type="Pfam" id="PF14772"/>
    </source>
</evidence>
<dbReference type="PANTHER" id="PTHR21625">
    <property type="entry name" value="NYD-SP28 PROTEIN"/>
    <property type="match status" value="1"/>
</dbReference>
<comment type="similarity">
    <text evidence="9">Belongs to the DRC2 family.</text>
</comment>
<keyword evidence="2" id="KW-0963">Cytoplasm</keyword>
<evidence type="ECO:0000256" key="7">
    <source>
        <dbReference type="ARBA" id="ARBA00023273"/>
    </source>
</evidence>